<proteinExistence type="predicted"/>
<protein>
    <submittedName>
        <fullName evidence="2">Uncharacterized protein</fullName>
    </submittedName>
</protein>
<dbReference type="Proteomes" id="UP000245207">
    <property type="component" value="Unassembled WGS sequence"/>
</dbReference>
<dbReference type="STRING" id="35608.A0A2U1NQ51"/>
<keyword evidence="3" id="KW-1185">Reference proteome</keyword>
<dbReference type="OrthoDB" id="66369at2759"/>
<evidence type="ECO:0000313" key="3">
    <source>
        <dbReference type="Proteomes" id="UP000245207"/>
    </source>
</evidence>
<keyword evidence="1" id="KW-0472">Membrane</keyword>
<evidence type="ECO:0000313" key="2">
    <source>
        <dbReference type="EMBL" id="PWA75632.1"/>
    </source>
</evidence>
<sequence length="168" mass="18805">MALLQPLLTKRGVTVGATVGALWVFALIEALVLTIISSHMSLFNQPENLRMLLWLNLKGFVKEMFNRQNEKHATVMTMITLSCSQNGPDERSIPGNTVAVQAVYSIYIQPLGSGNQLETSSNSISDDTEIDRERVERIEARLKEDILKESERYGGDIMVKVVKLDQQP</sequence>
<feature type="transmembrane region" description="Helical" evidence="1">
    <location>
        <begin position="20"/>
        <end position="43"/>
    </location>
</feature>
<reference evidence="2 3" key="1">
    <citation type="journal article" date="2018" name="Mol. Plant">
        <title>The genome of Artemisia annua provides insight into the evolution of Asteraceae family and artemisinin biosynthesis.</title>
        <authorList>
            <person name="Shen Q."/>
            <person name="Zhang L."/>
            <person name="Liao Z."/>
            <person name="Wang S."/>
            <person name="Yan T."/>
            <person name="Shi P."/>
            <person name="Liu M."/>
            <person name="Fu X."/>
            <person name="Pan Q."/>
            <person name="Wang Y."/>
            <person name="Lv Z."/>
            <person name="Lu X."/>
            <person name="Zhang F."/>
            <person name="Jiang W."/>
            <person name="Ma Y."/>
            <person name="Chen M."/>
            <person name="Hao X."/>
            <person name="Li L."/>
            <person name="Tang Y."/>
            <person name="Lv G."/>
            <person name="Zhou Y."/>
            <person name="Sun X."/>
            <person name="Brodelius P.E."/>
            <person name="Rose J.K.C."/>
            <person name="Tang K."/>
        </authorList>
    </citation>
    <scope>NUCLEOTIDE SEQUENCE [LARGE SCALE GENOMIC DNA]</scope>
    <source>
        <strain evidence="3">cv. Huhao1</strain>
        <tissue evidence="2">Leaf</tissue>
    </source>
</reference>
<dbReference type="EMBL" id="PKPP01002379">
    <property type="protein sequence ID" value="PWA75632.1"/>
    <property type="molecule type" value="Genomic_DNA"/>
</dbReference>
<accession>A0A2U1NQ51</accession>
<name>A0A2U1NQ51_ARTAN</name>
<evidence type="ECO:0000256" key="1">
    <source>
        <dbReference type="SAM" id="Phobius"/>
    </source>
</evidence>
<comment type="caution">
    <text evidence="2">The sequence shown here is derived from an EMBL/GenBank/DDBJ whole genome shotgun (WGS) entry which is preliminary data.</text>
</comment>
<organism evidence="2 3">
    <name type="scientific">Artemisia annua</name>
    <name type="common">Sweet wormwood</name>
    <dbReference type="NCBI Taxonomy" id="35608"/>
    <lineage>
        <taxon>Eukaryota</taxon>
        <taxon>Viridiplantae</taxon>
        <taxon>Streptophyta</taxon>
        <taxon>Embryophyta</taxon>
        <taxon>Tracheophyta</taxon>
        <taxon>Spermatophyta</taxon>
        <taxon>Magnoliopsida</taxon>
        <taxon>eudicotyledons</taxon>
        <taxon>Gunneridae</taxon>
        <taxon>Pentapetalae</taxon>
        <taxon>asterids</taxon>
        <taxon>campanulids</taxon>
        <taxon>Asterales</taxon>
        <taxon>Asteraceae</taxon>
        <taxon>Asteroideae</taxon>
        <taxon>Anthemideae</taxon>
        <taxon>Artemisiinae</taxon>
        <taxon>Artemisia</taxon>
    </lineage>
</organism>
<keyword evidence="1" id="KW-0812">Transmembrane</keyword>
<keyword evidence="1" id="KW-1133">Transmembrane helix</keyword>
<dbReference type="AlphaFoldDB" id="A0A2U1NQ51"/>
<gene>
    <name evidence="2" type="ORF">CTI12_AA234610</name>
</gene>